<dbReference type="EMBL" id="UYSL01019751">
    <property type="protein sequence ID" value="VDL69202.1"/>
    <property type="molecule type" value="Genomic_DNA"/>
</dbReference>
<gene>
    <name evidence="2" type="ORF">NBR_LOCUS5613</name>
</gene>
<evidence type="ECO:0000256" key="1">
    <source>
        <dbReference type="SAM" id="MobiDB-lite"/>
    </source>
</evidence>
<evidence type="ECO:0000313" key="3">
    <source>
        <dbReference type="Proteomes" id="UP000271162"/>
    </source>
</evidence>
<sequence length="66" mass="7730">MPCNTTKLDFKKVVDGWKRMPRTSTKKSMGDEKQEKEEEEDNREAKKLWGSERAISVGNTIKRSER</sequence>
<evidence type="ECO:0000313" key="2">
    <source>
        <dbReference type="EMBL" id="VDL69202.1"/>
    </source>
</evidence>
<feature type="region of interest" description="Disordered" evidence="1">
    <location>
        <begin position="18"/>
        <end position="45"/>
    </location>
</feature>
<keyword evidence="3" id="KW-1185">Reference proteome</keyword>
<proteinExistence type="predicted"/>
<dbReference type="AlphaFoldDB" id="A0A0N4XSW0"/>
<evidence type="ECO:0000313" key="4">
    <source>
        <dbReference type="WBParaSite" id="NBR_0000561201-mRNA-1"/>
    </source>
</evidence>
<accession>A0A0N4XSW0</accession>
<dbReference type="Proteomes" id="UP000271162">
    <property type="component" value="Unassembled WGS sequence"/>
</dbReference>
<dbReference type="WBParaSite" id="NBR_0000561201-mRNA-1">
    <property type="protein sequence ID" value="NBR_0000561201-mRNA-1"/>
    <property type="gene ID" value="NBR_0000561201"/>
</dbReference>
<reference evidence="4" key="1">
    <citation type="submission" date="2017-02" db="UniProtKB">
        <authorList>
            <consortium name="WormBaseParasite"/>
        </authorList>
    </citation>
    <scope>IDENTIFICATION</scope>
</reference>
<name>A0A0N4XSW0_NIPBR</name>
<organism evidence="4">
    <name type="scientific">Nippostrongylus brasiliensis</name>
    <name type="common">Rat hookworm</name>
    <dbReference type="NCBI Taxonomy" id="27835"/>
    <lineage>
        <taxon>Eukaryota</taxon>
        <taxon>Metazoa</taxon>
        <taxon>Ecdysozoa</taxon>
        <taxon>Nematoda</taxon>
        <taxon>Chromadorea</taxon>
        <taxon>Rhabditida</taxon>
        <taxon>Rhabditina</taxon>
        <taxon>Rhabditomorpha</taxon>
        <taxon>Strongyloidea</taxon>
        <taxon>Heligmosomidae</taxon>
        <taxon>Nippostrongylus</taxon>
    </lineage>
</organism>
<protein>
    <submittedName>
        <fullName evidence="2 4">Uncharacterized protein</fullName>
    </submittedName>
</protein>
<reference evidence="2 3" key="2">
    <citation type="submission" date="2018-11" db="EMBL/GenBank/DDBJ databases">
        <authorList>
            <consortium name="Pathogen Informatics"/>
        </authorList>
    </citation>
    <scope>NUCLEOTIDE SEQUENCE [LARGE SCALE GENOMIC DNA]</scope>
</reference>